<protein>
    <submittedName>
        <fullName evidence="1">Uncharacterized protein</fullName>
    </submittedName>
</protein>
<reference evidence="1" key="1">
    <citation type="submission" date="2016-06" db="EMBL/GenBank/DDBJ databases">
        <authorList>
            <person name="Berg J.A."/>
            <person name="Hyde J.R."/>
            <person name="Breakwell D.P."/>
            <person name="Hope S."/>
            <person name="Grose J.H."/>
        </authorList>
    </citation>
    <scope>NUCLEOTIDE SEQUENCE [LARGE SCALE GENOMIC DNA]</scope>
</reference>
<name>A0A1B2IAD6_9CAUD</name>
<dbReference type="Proteomes" id="UP000202181">
    <property type="component" value="Segment"/>
</dbReference>
<proteinExistence type="predicted"/>
<dbReference type="RefSeq" id="YP_009290790.1">
    <property type="nucleotide sequence ID" value="NC_031107.2"/>
</dbReference>
<sequence>MKTNWFVTLMRAVGRALLFALRRKRHEKPEGGKA</sequence>
<evidence type="ECO:0000313" key="1">
    <source>
        <dbReference type="EMBL" id="ANZ48185.1"/>
    </source>
</evidence>
<dbReference type="KEGG" id="vg:29057122"/>
<keyword evidence="2" id="KW-1185">Reference proteome</keyword>
<evidence type="ECO:0000313" key="2">
    <source>
        <dbReference type="Proteomes" id="UP000202181"/>
    </source>
</evidence>
<accession>A0A1B2IAD6</accession>
<dbReference type="EMBL" id="KX397364">
    <property type="protein sequence ID" value="ANZ48185.1"/>
    <property type="molecule type" value="Genomic_DNA"/>
</dbReference>
<organism evidence="1 2">
    <name type="scientific">Erwinia phage vB_EamM_Asesino</name>
    <dbReference type="NCBI Taxonomy" id="1883370"/>
    <lineage>
        <taxon>Viruses</taxon>
        <taxon>Duplodnaviria</taxon>
        <taxon>Heunggongvirae</taxon>
        <taxon>Uroviricota</taxon>
        <taxon>Caudoviricetes</taxon>
        <taxon>Chimalliviridae</taxon>
        <taxon>Erskinevirus</taxon>
        <taxon>Erskinevirus asesino</taxon>
    </lineage>
</organism>
<dbReference type="GeneID" id="29057122"/>
<gene>
    <name evidence="1" type="ORF">ASESINO_172</name>
</gene>